<evidence type="ECO:0000313" key="5">
    <source>
        <dbReference type="Proteomes" id="UP000199134"/>
    </source>
</evidence>
<dbReference type="InterPro" id="IPR015927">
    <property type="entry name" value="Peptidase_S24_S26A/B/C"/>
</dbReference>
<evidence type="ECO:0000259" key="1">
    <source>
        <dbReference type="Pfam" id="PF00717"/>
    </source>
</evidence>
<dbReference type="EMBL" id="FNIW01000031">
    <property type="protein sequence ID" value="SDO59779.1"/>
    <property type="molecule type" value="Genomic_DNA"/>
</dbReference>
<dbReference type="Proteomes" id="UP000198779">
    <property type="component" value="Unassembled WGS sequence"/>
</dbReference>
<dbReference type="InterPro" id="IPR050077">
    <property type="entry name" value="LexA_repressor"/>
</dbReference>
<evidence type="ECO:0000313" key="4">
    <source>
        <dbReference type="Proteomes" id="UP000198779"/>
    </source>
</evidence>
<sequence>MEEKKPIDGAEYITLEEAKRLKLPYFEGAAAGFPSPAADYQHESLDLNEKFVHHPEASYFVRVKGESMIGLGILDGDICLADRQEEISDGHIVVAFVNGGLTVKTLDTSTRDKGYLRLLPANPDFKPIIIDANDQFIIQGRVTSIHRDIRRH</sequence>
<dbReference type="PANTHER" id="PTHR33516">
    <property type="entry name" value="LEXA REPRESSOR"/>
    <property type="match status" value="1"/>
</dbReference>
<evidence type="ECO:0000313" key="2">
    <source>
        <dbReference type="EMBL" id="SDG91768.1"/>
    </source>
</evidence>
<dbReference type="EMBL" id="FNCQ01000012">
    <property type="protein sequence ID" value="SDG91768.1"/>
    <property type="molecule type" value="Genomic_DNA"/>
</dbReference>
<dbReference type="InterPro" id="IPR039418">
    <property type="entry name" value="LexA-like"/>
</dbReference>
<dbReference type="STRING" id="645274.SAMN04487901_11277"/>
<dbReference type="Gene3D" id="2.10.109.10">
    <property type="entry name" value="Umud Fragment, subunit A"/>
    <property type="match status" value="1"/>
</dbReference>
<name>A0A1H0KV25_9BACT</name>
<dbReference type="NCBIfam" id="NF007621">
    <property type="entry name" value="PRK10276.1"/>
    <property type="match status" value="1"/>
</dbReference>
<dbReference type="InterPro" id="IPR036286">
    <property type="entry name" value="LexA/Signal_pep-like_sf"/>
</dbReference>
<dbReference type="OrthoDB" id="9787787at2"/>
<dbReference type="CDD" id="cd06529">
    <property type="entry name" value="S24_LexA-like"/>
    <property type="match status" value="1"/>
</dbReference>
<evidence type="ECO:0000313" key="3">
    <source>
        <dbReference type="EMBL" id="SDO59779.1"/>
    </source>
</evidence>
<dbReference type="Pfam" id="PF00717">
    <property type="entry name" value="Peptidase_S24"/>
    <property type="match status" value="1"/>
</dbReference>
<dbReference type="SUPFAM" id="SSF51306">
    <property type="entry name" value="LexA/Signal peptidase"/>
    <property type="match status" value="1"/>
</dbReference>
<dbReference type="RefSeq" id="WP_091818388.1">
    <property type="nucleotide sequence ID" value="NZ_FNCQ01000012.1"/>
</dbReference>
<dbReference type="PANTHER" id="PTHR33516:SF2">
    <property type="entry name" value="LEXA REPRESSOR-RELATED"/>
    <property type="match status" value="1"/>
</dbReference>
<feature type="domain" description="Peptidase S24/S26A/S26B/S26C" evidence="1">
    <location>
        <begin position="26"/>
        <end position="142"/>
    </location>
</feature>
<dbReference type="AlphaFoldDB" id="A0A1H0KV25"/>
<organism evidence="3 5">
    <name type="scientific">Prevotella communis</name>
    <dbReference type="NCBI Taxonomy" id="2913614"/>
    <lineage>
        <taxon>Bacteria</taxon>
        <taxon>Pseudomonadati</taxon>
        <taxon>Bacteroidota</taxon>
        <taxon>Bacteroidia</taxon>
        <taxon>Bacteroidales</taxon>
        <taxon>Prevotellaceae</taxon>
        <taxon>Prevotella</taxon>
    </lineage>
</organism>
<reference evidence="3 4" key="2">
    <citation type="submission" date="2016-10" db="EMBL/GenBank/DDBJ databases">
        <authorList>
            <person name="Varghese N."/>
            <person name="Submissions S."/>
        </authorList>
    </citation>
    <scope>NUCLEOTIDE SEQUENCE</scope>
    <source>
        <strain evidence="3">BP1-145</strain>
        <strain evidence="4">BP1-148</strain>
    </source>
</reference>
<dbReference type="Proteomes" id="UP000199134">
    <property type="component" value="Unassembled WGS sequence"/>
</dbReference>
<gene>
    <name evidence="3" type="ORF">SAMN04487900_13111</name>
    <name evidence="2" type="ORF">SAMN04487901_11277</name>
</gene>
<keyword evidence="4" id="KW-1185">Reference proteome</keyword>
<accession>A0A1H0KV25</accession>
<reference evidence="2 5" key="1">
    <citation type="submission" date="2016-10" db="EMBL/GenBank/DDBJ databases">
        <authorList>
            <person name="de Groot N.N."/>
        </authorList>
    </citation>
    <scope>NUCLEOTIDE SEQUENCE [LARGE SCALE GENOMIC DNA]</scope>
    <source>
        <strain evidence="5">BP1-145</strain>
        <strain evidence="2">BP1-148</strain>
    </source>
</reference>
<accession>A0A1G7Y5M2</accession>
<proteinExistence type="predicted"/>
<protein>
    <submittedName>
        <fullName evidence="3">DNA polymerase V</fullName>
    </submittedName>
</protein>